<keyword evidence="2" id="KW-1185">Reference proteome</keyword>
<proteinExistence type="predicted"/>
<sequence length="124" mass="14362">MHTFPNPNIKALIRISNIVCIECVATFLKRIPKMKSALLIESIETSKRLRENAGSEWNVSFSVSPLSDDSRILLPPPYLRRGTMFLRRFPLRALLLKIFVIALEEKRGMNLIISRLRMLFCFID</sequence>
<comment type="caution">
    <text evidence="1">The sequence shown here is derived from an EMBL/GenBank/DDBJ whole genome shotgun (WGS) entry which is preliminary data.</text>
</comment>
<evidence type="ECO:0000313" key="1">
    <source>
        <dbReference type="EMBL" id="GIY17223.1"/>
    </source>
</evidence>
<dbReference type="Proteomes" id="UP001054945">
    <property type="component" value="Unassembled WGS sequence"/>
</dbReference>
<evidence type="ECO:0000313" key="2">
    <source>
        <dbReference type="Proteomes" id="UP001054945"/>
    </source>
</evidence>
<protein>
    <submittedName>
        <fullName evidence="1">Uncharacterized protein</fullName>
    </submittedName>
</protein>
<organism evidence="1 2">
    <name type="scientific">Caerostris extrusa</name>
    <name type="common">Bark spider</name>
    <name type="synonym">Caerostris bankana</name>
    <dbReference type="NCBI Taxonomy" id="172846"/>
    <lineage>
        <taxon>Eukaryota</taxon>
        <taxon>Metazoa</taxon>
        <taxon>Ecdysozoa</taxon>
        <taxon>Arthropoda</taxon>
        <taxon>Chelicerata</taxon>
        <taxon>Arachnida</taxon>
        <taxon>Araneae</taxon>
        <taxon>Araneomorphae</taxon>
        <taxon>Entelegynae</taxon>
        <taxon>Araneoidea</taxon>
        <taxon>Araneidae</taxon>
        <taxon>Caerostris</taxon>
    </lineage>
</organism>
<gene>
    <name evidence="1" type="ORF">CEXT_246251</name>
</gene>
<dbReference type="EMBL" id="BPLR01007486">
    <property type="protein sequence ID" value="GIY17223.1"/>
    <property type="molecule type" value="Genomic_DNA"/>
</dbReference>
<reference evidence="1 2" key="1">
    <citation type="submission" date="2021-06" db="EMBL/GenBank/DDBJ databases">
        <title>Caerostris extrusa draft genome.</title>
        <authorList>
            <person name="Kono N."/>
            <person name="Arakawa K."/>
        </authorList>
    </citation>
    <scope>NUCLEOTIDE SEQUENCE [LARGE SCALE GENOMIC DNA]</scope>
</reference>
<dbReference type="AlphaFoldDB" id="A0AAV4RAW0"/>
<accession>A0AAV4RAW0</accession>
<name>A0AAV4RAW0_CAEEX</name>